<name>A0ABX5XR86_9BACT</name>
<sequence>MTRNLLTVLWAGLLASVSMVGISPVFAQTPALPKGVESEFETEEGAVVKVFSAEQDGHRFVAYLVKWKDFEVIVSDPLARSDFQAGDSIQFMAQKVRLPNVSTLNFVLLSAPAEVERKGAEAAVSPAERKRMMDLVGGDLDAARNETERFYALNRAAKNALKDGKTEEARKLAEELLRRAQTQREDWNYGNAIQDGNQVLGRLALATGDIAEAKKRLLASVDSQGSPQMNSFGPNMQLAKELLAANEKQVVLEYFDLCRKFWKLGVDRLDAWTEAVENGETPDFGASLDY</sequence>
<reference evidence="2 3" key="1">
    <citation type="submission" date="2019-02" db="EMBL/GenBank/DDBJ databases">
        <title>Deep-cultivation of Planctomycetes and their phenomic and genomic characterization uncovers novel biology.</title>
        <authorList>
            <person name="Wiegand S."/>
            <person name="Jogler M."/>
            <person name="Boedeker C."/>
            <person name="Pinto D."/>
            <person name="Vollmers J."/>
            <person name="Rivas-Marin E."/>
            <person name="Kohn T."/>
            <person name="Peeters S.H."/>
            <person name="Heuer A."/>
            <person name="Rast P."/>
            <person name="Oberbeckmann S."/>
            <person name="Bunk B."/>
            <person name="Jeske O."/>
            <person name="Meyerdierks A."/>
            <person name="Storesund J.E."/>
            <person name="Kallscheuer N."/>
            <person name="Luecker S."/>
            <person name="Lage O.M."/>
            <person name="Pohl T."/>
            <person name="Merkel B.J."/>
            <person name="Hornburger P."/>
            <person name="Mueller R.-W."/>
            <person name="Bruemmer F."/>
            <person name="Labrenz M."/>
            <person name="Spormann A.M."/>
            <person name="Op den Camp H."/>
            <person name="Overmann J."/>
            <person name="Amann R."/>
            <person name="Jetten M.S.M."/>
            <person name="Mascher T."/>
            <person name="Medema M.H."/>
            <person name="Devos D.P."/>
            <person name="Kaster A.-K."/>
            <person name="Ovreas L."/>
            <person name="Rohde M."/>
            <person name="Galperin M.Y."/>
            <person name="Jogler C."/>
        </authorList>
    </citation>
    <scope>NUCLEOTIDE SEQUENCE [LARGE SCALE GENOMIC DNA]</scope>
    <source>
        <strain evidence="2 3">TBK1r</strain>
    </source>
</reference>
<feature type="chain" id="PRO_5045265302" description="Tetratricopeptide repeat protein" evidence="1">
    <location>
        <begin position="28"/>
        <end position="290"/>
    </location>
</feature>
<evidence type="ECO:0008006" key="4">
    <source>
        <dbReference type="Google" id="ProtNLM"/>
    </source>
</evidence>
<accession>A0ABX5XR86</accession>
<dbReference type="Proteomes" id="UP000318081">
    <property type="component" value="Chromosome"/>
</dbReference>
<evidence type="ECO:0000313" key="2">
    <source>
        <dbReference type="EMBL" id="QDV84508.1"/>
    </source>
</evidence>
<feature type="signal peptide" evidence="1">
    <location>
        <begin position="1"/>
        <end position="27"/>
    </location>
</feature>
<organism evidence="2 3">
    <name type="scientific">Stieleria magnilauensis</name>
    <dbReference type="NCBI Taxonomy" id="2527963"/>
    <lineage>
        <taxon>Bacteria</taxon>
        <taxon>Pseudomonadati</taxon>
        <taxon>Planctomycetota</taxon>
        <taxon>Planctomycetia</taxon>
        <taxon>Pirellulales</taxon>
        <taxon>Pirellulaceae</taxon>
        <taxon>Stieleria</taxon>
    </lineage>
</organism>
<evidence type="ECO:0000313" key="3">
    <source>
        <dbReference type="Proteomes" id="UP000318081"/>
    </source>
</evidence>
<protein>
    <recommendedName>
        <fullName evidence="4">Tetratricopeptide repeat protein</fullName>
    </recommendedName>
</protein>
<proteinExistence type="predicted"/>
<dbReference type="RefSeq" id="WP_145212845.1">
    <property type="nucleotide sequence ID" value="NZ_CP036432.1"/>
</dbReference>
<dbReference type="EMBL" id="CP036432">
    <property type="protein sequence ID" value="QDV84508.1"/>
    <property type="molecule type" value="Genomic_DNA"/>
</dbReference>
<keyword evidence="1" id="KW-0732">Signal</keyword>
<keyword evidence="3" id="KW-1185">Reference proteome</keyword>
<evidence type="ECO:0000256" key="1">
    <source>
        <dbReference type="SAM" id="SignalP"/>
    </source>
</evidence>
<gene>
    <name evidence="2" type="ORF">TBK1r_34570</name>
</gene>